<dbReference type="KEGG" id="gso:PH603_14285"/>
<organism evidence="5 6">
    <name type="scientific">Gimibacter soli</name>
    <dbReference type="NCBI Taxonomy" id="3024400"/>
    <lineage>
        <taxon>Bacteria</taxon>
        <taxon>Pseudomonadati</taxon>
        <taxon>Pseudomonadota</taxon>
        <taxon>Alphaproteobacteria</taxon>
        <taxon>Kordiimonadales</taxon>
        <taxon>Temperatibacteraceae</taxon>
        <taxon>Gimibacter</taxon>
    </lineage>
</organism>
<dbReference type="InterPro" id="IPR019734">
    <property type="entry name" value="TPR_rpt"/>
</dbReference>
<accession>A0AAE9XT64</accession>
<dbReference type="Gene3D" id="1.25.40.10">
    <property type="entry name" value="Tetratricopeptide repeat domain"/>
    <property type="match status" value="1"/>
</dbReference>
<name>A0AAE9XT64_9PROT</name>
<evidence type="ECO:0000256" key="4">
    <source>
        <dbReference type="SAM" id="SignalP"/>
    </source>
</evidence>
<keyword evidence="1" id="KW-0677">Repeat</keyword>
<feature type="signal peptide" evidence="4">
    <location>
        <begin position="1"/>
        <end position="25"/>
    </location>
</feature>
<feature type="repeat" description="TPR" evidence="3">
    <location>
        <begin position="158"/>
        <end position="191"/>
    </location>
</feature>
<dbReference type="InterPro" id="IPR011990">
    <property type="entry name" value="TPR-like_helical_dom_sf"/>
</dbReference>
<dbReference type="RefSeq" id="WP_289503239.1">
    <property type="nucleotide sequence ID" value="NZ_CP116805.1"/>
</dbReference>
<evidence type="ECO:0000256" key="1">
    <source>
        <dbReference type="ARBA" id="ARBA00022737"/>
    </source>
</evidence>
<dbReference type="Proteomes" id="UP001217500">
    <property type="component" value="Chromosome"/>
</dbReference>
<keyword evidence="4" id="KW-0732">Signal</keyword>
<feature type="chain" id="PRO_5042296648" evidence="4">
    <location>
        <begin position="26"/>
        <end position="220"/>
    </location>
</feature>
<evidence type="ECO:0000313" key="5">
    <source>
        <dbReference type="EMBL" id="WCL53705.1"/>
    </source>
</evidence>
<dbReference type="SUPFAM" id="SSF48452">
    <property type="entry name" value="TPR-like"/>
    <property type="match status" value="1"/>
</dbReference>
<dbReference type="PANTHER" id="PTHR45641">
    <property type="entry name" value="TETRATRICOPEPTIDE REPEAT PROTEIN (AFU_ORTHOLOGUE AFUA_6G03870)"/>
    <property type="match status" value="1"/>
</dbReference>
<protein>
    <submittedName>
        <fullName evidence="5">Tetratricopeptide repeat protein</fullName>
    </submittedName>
</protein>
<dbReference type="EMBL" id="CP116805">
    <property type="protein sequence ID" value="WCL53705.1"/>
    <property type="molecule type" value="Genomic_DNA"/>
</dbReference>
<dbReference type="PROSITE" id="PS50005">
    <property type="entry name" value="TPR"/>
    <property type="match status" value="1"/>
</dbReference>
<evidence type="ECO:0000256" key="2">
    <source>
        <dbReference type="ARBA" id="ARBA00022803"/>
    </source>
</evidence>
<gene>
    <name evidence="5" type="ORF">PH603_14285</name>
</gene>
<dbReference type="SMART" id="SM00028">
    <property type="entry name" value="TPR"/>
    <property type="match status" value="4"/>
</dbReference>
<dbReference type="Pfam" id="PF13424">
    <property type="entry name" value="TPR_12"/>
    <property type="match status" value="2"/>
</dbReference>
<evidence type="ECO:0000256" key="3">
    <source>
        <dbReference type="PROSITE-ProRule" id="PRU00339"/>
    </source>
</evidence>
<keyword evidence="2 3" id="KW-0802">TPR repeat</keyword>
<reference evidence="5" key="1">
    <citation type="submission" date="2023-01" db="EMBL/GenBank/DDBJ databases">
        <title>The genome sequence of Kordiimonadaceae bacterium 6D33.</title>
        <authorList>
            <person name="Liu Y."/>
        </authorList>
    </citation>
    <scope>NUCLEOTIDE SEQUENCE</scope>
    <source>
        <strain evidence="5">6D33</strain>
    </source>
</reference>
<dbReference type="PANTHER" id="PTHR45641:SF19">
    <property type="entry name" value="NEPHROCYSTIN-3"/>
    <property type="match status" value="1"/>
</dbReference>
<dbReference type="AlphaFoldDB" id="A0AAE9XT64"/>
<proteinExistence type="predicted"/>
<evidence type="ECO:0000313" key="6">
    <source>
        <dbReference type="Proteomes" id="UP001217500"/>
    </source>
</evidence>
<sequence length="220" mass="24112">MTPMRARKFFALCLLVTAPALPAQAQTAGDEWDAMMQEAKGLLLMRQYDLARETLQEALELARMERGRGHPSVAVTLSNLGDVELERDSPDTAFHFYKQALAIFKASPEGPFATFGVTLNNMGLIADRRGESELARHYYAKALPVFEATLPADDVNIGRTINNMGLSYIRSGEYAKAEESLKRALPILEAALGPASPEVLSCHHNLATLRKVLSDNPVSP</sequence>
<keyword evidence="6" id="KW-1185">Reference proteome</keyword>